<organism evidence="2 3">
    <name type="scientific">Faecalicatena fissicatena</name>
    <dbReference type="NCBI Taxonomy" id="290055"/>
    <lineage>
        <taxon>Bacteria</taxon>
        <taxon>Bacillati</taxon>
        <taxon>Bacillota</taxon>
        <taxon>Clostridia</taxon>
        <taxon>Lachnospirales</taxon>
        <taxon>Lachnospiraceae</taxon>
        <taxon>Faecalicatena</taxon>
    </lineage>
</organism>
<feature type="signal peptide" evidence="1">
    <location>
        <begin position="1"/>
        <end position="23"/>
    </location>
</feature>
<feature type="chain" id="PRO_5045205043" evidence="1">
    <location>
        <begin position="24"/>
        <end position="455"/>
    </location>
</feature>
<proteinExistence type="predicted"/>
<dbReference type="InterPro" id="IPR032774">
    <property type="entry name" value="WG_beta_rep"/>
</dbReference>
<accession>A0ABS2EC81</accession>
<keyword evidence="3" id="KW-1185">Reference proteome</keyword>
<sequence>MKKKIYFVILMTIFLLTGCSSNSSDSNINDIDPKNNDVLRTTEEIKNELENVALPYTCGEESGLINVDGEKIFSMKEDWIHPTYDDKYWICGNEVRRIDGSSVVNSGGGELILYLGENMFVQTMLIGEILGEDKYAVQAFNVNEEGAVELPLSNISEVVPFQNGIAMVKGEGFDQYEIIYIGTDGKPITNKIFRSGTGFNSNSEALVLDEDNTYKYINKYGSIIRTTNYTASDFSILFSCPNSDLVAISKNPGEYMINGEEISADGGKSGYLNSKTGEIIGLYDNVANLTELNGETYANVYLEDKGWGLMDVASGETAIECQYSSTGLFRNGLVSLQKESLFGCINVTGEEVVPFSFIDPVEFGNRGNWTVGNKLSEIDIVLIGEYVLLTTENGKCAESEIPGLKEGDEPKVNLFNASDKNCTIQLLNDSNHDNVIESTRYINPWTGEIICEVGN</sequence>
<dbReference type="RefSeq" id="WP_205156379.1">
    <property type="nucleotide sequence ID" value="NZ_JACLYY010000019.1"/>
</dbReference>
<dbReference type="PROSITE" id="PS51257">
    <property type="entry name" value="PROKAR_LIPOPROTEIN"/>
    <property type="match status" value="1"/>
</dbReference>
<keyword evidence="1" id="KW-0732">Signal</keyword>
<protein>
    <submittedName>
        <fullName evidence="2">WG repeat-containing protein</fullName>
    </submittedName>
</protein>
<dbReference type="EMBL" id="JACLYY010000019">
    <property type="protein sequence ID" value="MBM6739269.1"/>
    <property type="molecule type" value="Genomic_DNA"/>
</dbReference>
<dbReference type="Pfam" id="PF14903">
    <property type="entry name" value="WG_beta_rep"/>
    <property type="match status" value="1"/>
</dbReference>
<dbReference type="PANTHER" id="PTHR37841">
    <property type="entry name" value="GLR2918 PROTEIN"/>
    <property type="match status" value="1"/>
</dbReference>
<evidence type="ECO:0000313" key="3">
    <source>
        <dbReference type="Proteomes" id="UP000716906"/>
    </source>
</evidence>
<evidence type="ECO:0000313" key="2">
    <source>
        <dbReference type="EMBL" id="MBM6739269.1"/>
    </source>
</evidence>
<name>A0ABS2EC81_9FIRM</name>
<dbReference type="Proteomes" id="UP000716906">
    <property type="component" value="Unassembled WGS sequence"/>
</dbReference>
<comment type="caution">
    <text evidence="2">The sequence shown here is derived from an EMBL/GenBank/DDBJ whole genome shotgun (WGS) entry which is preliminary data.</text>
</comment>
<reference evidence="2 3" key="1">
    <citation type="journal article" date="2021" name="Sci. Rep.">
        <title>The distribution of antibiotic resistance genes in chicken gut microbiota commensals.</title>
        <authorList>
            <person name="Juricova H."/>
            <person name="Matiasovicova J."/>
            <person name="Kubasova T."/>
            <person name="Cejkova D."/>
            <person name="Rychlik I."/>
        </authorList>
    </citation>
    <scope>NUCLEOTIDE SEQUENCE [LARGE SCALE GENOMIC DNA]</scope>
    <source>
        <strain evidence="2 3">An773</strain>
    </source>
</reference>
<dbReference type="PANTHER" id="PTHR37841:SF1">
    <property type="entry name" value="DUF3298 DOMAIN-CONTAINING PROTEIN"/>
    <property type="match status" value="1"/>
</dbReference>
<gene>
    <name evidence="2" type="ORF">H7U36_14370</name>
</gene>
<evidence type="ECO:0000256" key="1">
    <source>
        <dbReference type="SAM" id="SignalP"/>
    </source>
</evidence>